<proteinExistence type="predicted"/>
<dbReference type="EMBL" id="HBUF01289188">
    <property type="protein sequence ID" value="CAG6688876.1"/>
    <property type="molecule type" value="Transcribed_RNA"/>
</dbReference>
<dbReference type="InterPro" id="IPR026569">
    <property type="entry name" value="Ribosomal_bL28"/>
</dbReference>
<dbReference type="EMBL" id="HBUF01358849">
    <property type="protein sequence ID" value="CAG6719457.1"/>
    <property type="molecule type" value="Transcribed_RNA"/>
</dbReference>
<reference evidence="1" key="1">
    <citation type="submission" date="2021-05" db="EMBL/GenBank/DDBJ databases">
        <authorList>
            <person name="Alioto T."/>
            <person name="Alioto T."/>
            <person name="Gomez Garrido J."/>
        </authorList>
    </citation>
    <scope>NUCLEOTIDE SEQUENCE</scope>
</reference>
<dbReference type="EMBL" id="HBUF01289187">
    <property type="protein sequence ID" value="CAG6688875.1"/>
    <property type="molecule type" value="Transcribed_RNA"/>
</dbReference>
<sequence length="278" mass="32770">MQQARKLANGFRYRYQPRKGPFDTDIGSKLPESYRKFFAEWKSTDRKPVHYVNKEGRFKLNEHGRVVPVINMPILDKETKEQHLGIWGGEAVVEGYRLPAHRYETVVPEYWVPRLLDQIVYSEILDKYLNVAVTQRTVDLINEHYGFDKYLLSTPACDLNSLLACKIKKKLLVALYDKTLYPDDPTKQETIYNKYKQYLENYSRDDLEWYGLSLPEAQEKCVALEREAMERSKVPLKVTFRKELLEELKQFKLDGKLDAPDEKKESFIKKFNPFAKVD</sequence>
<dbReference type="EMBL" id="HBUF01144199">
    <property type="protein sequence ID" value="CAG6646873.1"/>
    <property type="molecule type" value="Transcribed_RNA"/>
</dbReference>
<name>A0A8D9A4Z5_9HEMI</name>
<keyword evidence="1" id="KW-0689">Ribosomal protein</keyword>
<organism evidence="1">
    <name type="scientific">Cacopsylla melanoneura</name>
    <dbReference type="NCBI Taxonomy" id="428564"/>
    <lineage>
        <taxon>Eukaryota</taxon>
        <taxon>Metazoa</taxon>
        <taxon>Ecdysozoa</taxon>
        <taxon>Arthropoda</taxon>
        <taxon>Hexapoda</taxon>
        <taxon>Insecta</taxon>
        <taxon>Pterygota</taxon>
        <taxon>Neoptera</taxon>
        <taxon>Paraneoptera</taxon>
        <taxon>Hemiptera</taxon>
        <taxon>Sternorrhyncha</taxon>
        <taxon>Psylloidea</taxon>
        <taxon>Psyllidae</taxon>
        <taxon>Psyllinae</taxon>
        <taxon>Cacopsylla</taxon>
    </lineage>
</organism>
<dbReference type="PANTHER" id="PTHR13528">
    <property type="entry name" value="39S RIBOSOMAL PROTEIN L28, MITOCHONDRIAL"/>
    <property type="match status" value="1"/>
</dbReference>
<keyword evidence="1" id="KW-0687">Ribonucleoprotein</keyword>
<evidence type="ECO:0000313" key="1">
    <source>
        <dbReference type="EMBL" id="CAG6758875.1"/>
    </source>
</evidence>
<dbReference type="EMBL" id="HBUF01358848">
    <property type="protein sequence ID" value="CAG6719456.1"/>
    <property type="molecule type" value="Transcribed_RNA"/>
</dbReference>
<dbReference type="EMBL" id="HBUF01550907">
    <property type="protein sequence ID" value="CAG6758875.1"/>
    <property type="molecule type" value="Transcribed_RNA"/>
</dbReference>
<protein>
    <submittedName>
        <fullName evidence="1">39S ribosomal protein L28, mitochondrial</fullName>
    </submittedName>
</protein>
<dbReference type="PANTHER" id="PTHR13528:SF2">
    <property type="entry name" value="LARGE RIBOSOMAL SUBUNIT PROTEIN BL28M"/>
    <property type="match status" value="1"/>
</dbReference>
<dbReference type="GO" id="GO:0005762">
    <property type="term" value="C:mitochondrial large ribosomal subunit"/>
    <property type="evidence" value="ECO:0007669"/>
    <property type="project" value="TreeGrafter"/>
</dbReference>
<dbReference type="GO" id="GO:0003735">
    <property type="term" value="F:structural constituent of ribosome"/>
    <property type="evidence" value="ECO:0007669"/>
    <property type="project" value="InterPro"/>
</dbReference>
<dbReference type="AlphaFoldDB" id="A0A8D9A4Z5"/>
<dbReference type="EMBL" id="HBUF01144200">
    <property type="protein sequence ID" value="CAG6646874.1"/>
    <property type="molecule type" value="Transcribed_RNA"/>
</dbReference>
<dbReference type="EMBL" id="HBUF01550908">
    <property type="protein sequence ID" value="CAG6758876.1"/>
    <property type="molecule type" value="Transcribed_RNA"/>
</dbReference>
<accession>A0A8D9A4Z5</accession>